<reference evidence="2" key="1">
    <citation type="submission" date="2021-02" db="EMBL/GenBank/DDBJ databases">
        <title>Psilocybe cubensis genome.</title>
        <authorList>
            <person name="Mckernan K.J."/>
            <person name="Crawford S."/>
            <person name="Trippe A."/>
            <person name="Kane L.T."/>
            <person name="Mclaughlin S."/>
        </authorList>
    </citation>
    <scope>NUCLEOTIDE SEQUENCE [LARGE SCALE GENOMIC DNA]</scope>
    <source>
        <strain evidence="2">MGC-MH-2018</strain>
    </source>
</reference>
<gene>
    <name evidence="2" type="ORF">JR316_007175</name>
</gene>
<feature type="chain" id="PRO_5034002108" evidence="1">
    <location>
        <begin position="21"/>
        <end position="109"/>
    </location>
</feature>
<organism evidence="2">
    <name type="scientific">Psilocybe cubensis</name>
    <name type="common">Psychedelic mushroom</name>
    <name type="synonym">Stropharia cubensis</name>
    <dbReference type="NCBI Taxonomy" id="181762"/>
    <lineage>
        <taxon>Eukaryota</taxon>
        <taxon>Fungi</taxon>
        <taxon>Dikarya</taxon>
        <taxon>Basidiomycota</taxon>
        <taxon>Agaricomycotina</taxon>
        <taxon>Agaricomycetes</taxon>
        <taxon>Agaricomycetidae</taxon>
        <taxon>Agaricales</taxon>
        <taxon>Agaricineae</taxon>
        <taxon>Strophariaceae</taxon>
        <taxon>Psilocybe</taxon>
    </lineage>
</organism>
<evidence type="ECO:0000313" key="2">
    <source>
        <dbReference type="EMBL" id="KAG5168574.1"/>
    </source>
</evidence>
<dbReference type="EMBL" id="JAFIQS010000006">
    <property type="protein sequence ID" value="KAG5168574.1"/>
    <property type="molecule type" value="Genomic_DNA"/>
</dbReference>
<name>A0A8H8CKZ7_PSICU</name>
<evidence type="ECO:0000256" key="1">
    <source>
        <dbReference type="SAM" id="SignalP"/>
    </source>
</evidence>
<comment type="caution">
    <text evidence="2">The sequence shown here is derived from an EMBL/GenBank/DDBJ whole genome shotgun (WGS) entry which is preliminary data.</text>
</comment>
<protein>
    <submittedName>
        <fullName evidence="2">Uncharacterized protein</fullName>
    </submittedName>
</protein>
<keyword evidence="1" id="KW-0732">Signal</keyword>
<proteinExistence type="predicted"/>
<accession>A0A8H8CKZ7</accession>
<dbReference type="AlphaFoldDB" id="A0A8H8CKZ7"/>
<sequence>MKFTRATLFLISSTFVSTVASTTLIAFNGAACTGIAIGSVSGSAGMCLTFNLTTVKSISYTGLNAGVIQFFVADGHHDWCTNGPQLVLPPASGCATAPQNSNWWGAAIQ</sequence>
<feature type="signal peptide" evidence="1">
    <location>
        <begin position="1"/>
        <end position="20"/>
    </location>
</feature>